<evidence type="ECO:0000256" key="1">
    <source>
        <dbReference type="ARBA" id="ARBA00004236"/>
    </source>
</evidence>
<comment type="subcellular location">
    <subcellularLocation>
        <location evidence="1">Cell membrane</location>
    </subcellularLocation>
</comment>
<dbReference type="Proteomes" id="UP000185124">
    <property type="component" value="Unassembled WGS sequence"/>
</dbReference>
<dbReference type="PANTHER" id="PTHR43646">
    <property type="entry name" value="GLYCOSYLTRANSFERASE"/>
    <property type="match status" value="1"/>
</dbReference>
<evidence type="ECO:0000259" key="11">
    <source>
        <dbReference type="Pfam" id="PF00535"/>
    </source>
</evidence>
<sequence>MTSIVIAAHNERAVIGRCLDALLAEAAPGEFEVTVVANGCTDETAAVAAERPGVRVVELAEAGKPAALNAGDEATRGFPRIYLDADIVLSTQGVRAVAAALDGPHLAATVRRELDLTGRPILVRAYFSVHRRLPVFRDGLFGRGVIGLSEAGRHRFDRFPALVADDLFLDSLFGAAEKRQVDTVSSRVATPRRTGDLVRRLSRVRRGNSAMRAAAGQGQVGARVHPAARLSWLRDVVLPRPWLAPAALCYVAITVLAALSARSHAEGAAGWGRDDSSRQEEAHARVRR</sequence>
<dbReference type="PANTHER" id="PTHR43646:SF2">
    <property type="entry name" value="GLYCOSYLTRANSFERASE 2-LIKE DOMAIN-CONTAINING PROTEIN"/>
    <property type="match status" value="1"/>
</dbReference>
<evidence type="ECO:0000313" key="13">
    <source>
        <dbReference type="Proteomes" id="UP000185124"/>
    </source>
</evidence>
<dbReference type="Pfam" id="PF00535">
    <property type="entry name" value="Glycos_transf_2"/>
    <property type="match status" value="1"/>
</dbReference>
<comment type="similarity">
    <text evidence="8">Belongs to the glycosyltransferase 2 family. CrtQ subfamily.</text>
</comment>
<dbReference type="InterPro" id="IPR001173">
    <property type="entry name" value="Glyco_trans_2-like"/>
</dbReference>
<evidence type="ECO:0000256" key="7">
    <source>
        <dbReference type="ARBA" id="ARBA00037904"/>
    </source>
</evidence>
<dbReference type="STRING" id="709881.SAMN04489832_7144"/>
<evidence type="ECO:0000256" key="2">
    <source>
        <dbReference type="ARBA" id="ARBA00022475"/>
    </source>
</evidence>
<evidence type="ECO:0000256" key="10">
    <source>
        <dbReference type="SAM" id="MobiDB-lite"/>
    </source>
</evidence>
<comment type="function">
    <text evidence="6">Catalyzes the glycosylation of 4,4'-diaponeurosporenoate, i.e. the esterification of glucose at the C1'' position with the carboxyl group of 4,4'-diaponeurosporenic acid, to form glycosyl-4,4'-diaponeurosporenoate. This is a step in the biosynthesis of staphyloxanthin, an orange pigment present in most staphylococci strains.</text>
</comment>
<dbReference type="SUPFAM" id="SSF53448">
    <property type="entry name" value="Nucleotide-diphospho-sugar transferases"/>
    <property type="match status" value="1"/>
</dbReference>
<keyword evidence="4 12" id="KW-0808">Transferase</keyword>
<feature type="domain" description="Glycosyltransferase 2-like" evidence="11">
    <location>
        <begin position="3"/>
        <end position="112"/>
    </location>
</feature>
<accession>A0A1N6BC79</accession>
<keyword evidence="2" id="KW-1003">Cell membrane</keyword>
<protein>
    <recommendedName>
        <fullName evidence="9">4,4'-diaponeurosporenoate glycosyltransferase</fullName>
    </recommendedName>
</protein>
<evidence type="ECO:0000256" key="5">
    <source>
        <dbReference type="ARBA" id="ARBA00023136"/>
    </source>
</evidence>
<evidence type="ECO:0000256" key="4">
    <source>
        <dbReference type="ARBA" id="ARBA00022679"/>
    </source>
</evidence>
<dbReference type="GO" id="GO:0005886">
    <property type="term" value="C:plasma membrane"/>
    <property type="evidence" value="ECO:0007669"/>
    <property type="project" value="UniProtKB-SubCell"/>
</dbReference>
<feature type="compositionally biased region" description="Basic and acidic residues" evidence="10">
    <location>
        <begin position="272"/>
        <end position="288"/>
    </location>
</feature>
<dbReference type="Gene3D" id="3.90.550.10">
    <property type="entry name" value="Spore Coat Polysaccharide Biosynthesis Protein SpsA, Chain A"/>
    <property type="match status" value="1"/>
</dbReference>
<feature type="region of interest" description="Disordered" evidence="10">
    <location>
        <begin position="267"/>
        <end position="288"/>
    </location>
</feature>
<name>A0A1N6BC79_9ACTN</name>
<evidence type="ECO:0000256" key="9">
    <source>
        <dbReference type="ARBA" id="ARBA00040345"/>
    </source>
</evidence>
<dbReference type="AlphaFoldDB" id="A0A1N6BC79"/>
<dbReference type="OrthoDB" id="9802632at2"/>
<keyword evidence="3" id="KW-0328">Glycosyltransferase</keyword>
<reference evidence="13" key="1">
    <citation type="submission" date="2016-12" db="EMBL/GenBank/DDBJ databases">
        <authorList>
            <person name="Varghese N."/>
            <person name="Submissions S."/>
        </authorList>
    </citation>
    <scope>NUCLEOTIDE SEQUENCE [LARGE SCALE GENOMIC DNA]</scope>
    <source>
        <strain evidence="13">DSM 45599</strain>
    </source>
</reference>
<dbReference type="InterPro" id="IPR029044">
    <property type="entry name" value="Nucleotide-diphossugar_trans"/>
</dbReference>
<keyword evidence="13" id="KW-1185">Reference proteome</keyword>
<evidence type="ECO:0000313" key="12">
    <source>
        <dbReference type="EMBL" id="SIN43951.1"/>
    </source>
</evidence>
<gene>
    <name evidence="12" type="ORF">SAMN04489832_7144</name>
</gene>
<evidence type="ECO:0000256" key="6">
    <source>
        <dbReference type="ARBA" id="ARBA00037281"/>
    </source>
</evidence>
<comment type="pathway">
    <text evidence="7">Carotenoid biosynthesis; staphyloxanthin biosynthesis; staphyloxanthin from farnesyl diphosphate: step 4/5.</text>
</comment>
<dbReference type="EMBL" id="FSQT01000002">
    <property type="protein sequence ID" value="SIN43951.1"/>
    <property type="molecule type" value="Genomic_DNA"/>
</dbReference>
<dbReference type="RefSeq" id="WP_074318620.1">
    <property type="nucleotide sequence ID" value="NZ_FSQT01000002.1"/>
</dbReference>
<keyword evidence="5" id="KW-0472">Membrane</keyword>
<dbReference type="GO" id="GO:0016757">
    <property type="term" value="F:glycosyltransferase activity"/>
    <property type="evidence" value="ECO:0007669"/>
    <property type="project" value="UniProtKB-KW"/>
</dbReference>
<proteinExistence type="inferred from homology"/>
<evidence type="ECO:0000256" key="8">
    <source>
        <dbReference type="ARBA" id="ARBA00038120"/>
    </source>
</evidence>
<organism evidence="12 13">
    <name type="scientific">Micromonospora cremea</name>
    <dbReference type="NCBI Taxonomy" id="709881"/>
    <lineage>
        <taxon>Bacteria</taxon>
        <taxon>Bacillati</taxon>
        <taxon>Actinomycetota</taxon>
        <taxon>Actinomycetes</taxon>
        <taxon>Micromonosporales</taxon>
        <taxon>Micromonosporaceae</taxon>
        <taxon>Micromonospora</taxon>
    </lineage>
</organism>
<evidence type="ECO:0000256" key="3">
    <source>
        <dbReference type="ARBA" id="ARBA00022676"/>
    </source>
</evidence>